<dbReference type="AlphaFoldDB" id="A0A0G0QQD4"/>
<dbReference type="Proteomes" id="UP000033935">
    <property type="component" value="Unassembled WGS sequence"/>
</dbReference>
<gene>
    <name evidence="1" type="ORF">UT30_C0017G0001</name>
</gene>
<protein>
    <submittedName>
        <fullName evidence="1">Uncharacterized protein</fullName>
    </submittedName>
</protein>
<name>A0A0G0QQD4_9BACT</name>
<organism evidence="1 2">
    <name type="scientific">Candidatus Uhrbacteria bacterium GW2011_GWF2_39_13</name>
    <dbReference type="NCBI Taxonomy" id="1618995"/>
    <lineage>
        <taxon>Bacteria</taxon>
        <taxon>Candidatus Uhriibacteriota</taxon>
    </lineage>
</organism>
<dbReference type="EMBL" id="LBWG01000017">
    <property type="protein sequence ID" value="KKR03862.1"/>
    <property type="molecule type" value="Genomic_DNA"/>
</dbReference>
<accession>A0A0G0QQD4</accession>
<evidence type="ECO:0000313" key="1">
    <source>
        <dbReference type="EMBL" id="KKR03862.1"/>
    </source>
</evidence>
<proteinExistence type="predicted"/>
<evidence type="ECO:0000313" key="2">
    <source>
        <dbReference type="Proteomes" id="UP000033935"/>
    </source>
</evidence>
<comment type="caution">
    <text evidence="1">The sequence shown here is derived from an EMBL/GenBank/DDBJ whole genome shotgun (WGS) entry which is preliminary data.</text>
</comment>
<sequence length="36" mass="4220">MAYEESMPRKTPVLKIEKDVRLKLMRIAASKTEEAR</sequence>
<feature type="non-terminal residue" evidence="1">
    <location>
        <position position="36"/>
    </location>
</feature>
<reference evidence="1 2" key="1">
    <citation type="journal article" date="2015" name="Nature">
        <title>rRNA introns, odd ribosomes, and small enigmatic genomes across a large radiation of phyla.</title>
        <authorList>
            <person name="Brown C.T."/>
            <person name="Hug L.A."/>
            <person name="Thomas B.C."/>
            <person name="Sharon I."/>
            <person name="Castelle C.J."/>
            <person name="Singh A."/>
            <person name="Wilkins M.J."/>
            <person name="Williams K.H."/>
            <person name="Banfield J.F."/>
        </authorList>
    </citation>
    <scope>NUCLEOTIDE SEQUENCE [LARGE SCALE GENOMIC DNA]</scope>
</reference>